<name>A0A9N9HFB3_9GLOM</name>
<evidence type="ECO:0000256" key="3">
    <source>
        <dbReference type="PROSITE-ProRule" id="PRU00267"/>
    </source>
</evidence>
<dbReference type="PROSITE" id="PS50118">
    <property type="entry name" value="HMG_BOX_2"/>
    <property type="match status" value="1"/>
</dbReference>
<organism evidence="5 6">
    <name type="scientific">Ambispora gerdemannii</name>
    <dbReference type="NCBI Taxonomy" id="144530"/>
    <lineage>
        <taxon>Eukaryota</taxon>
        <taxon>Fungi</taxon>
        <taxon>Fungi incertae sedis</taxon>
        <taxon>Mucoromycota</taxon>
        <taxon>Glomeromycotina</taxon>
        <taxon>Glomeromycetes</taxon>
        <taxon>Archaeosporales</taxon>
        <taxon>Ambisporaceae</taxon>
        <taxon>Ambispora</taxon>
    </lineage>
</organism>
<feature type="DNA-binding region" description="HMG box" evidence="3">
    <location>
        <begin position="62"/>
        <end position="132"/>
    </location>
</feature>
<protein>
    <submittedName>
        <fullName evidence="5">5102_t:CDS:1</fullName>
    </submittedName>
</protein>
<evidence type="ECO:0000259" key="4">
    <source>
        <dbReference type="PROSITE" id="PS50118"/>
    </source>
</evidence>
<keyword evidence="6" id="KW-1185">Reference proteome</keyword>
<accession>A0A9N9HFB3</accession>
<proteinExistence type="predicted"/>
<keyword evidence="2 3" id="KW-0539">Nucleus</keyword>
<dbReference type="Pfam" id="PF00505">
    <property type="entry name" value="HMG_box"/>
    <property type="match status" value="1"/>
</dbReference>
<evidence type="ECO:0000313" key="6">
    <source>
        <dbReference type="Proteomes" id="UP000789831"/>
    </source>
</evidence>
<dbReference type="PANTHER" id="PTHR45789:SF2">
    <property type="entry name" value="FI18025P1"/>
    <property type="match status" value="1"/>
</dbReference>
<evidence type="ECO:0000313" key="5">
    <source>
        <dbReference type="EMBL" id="CAG8669544.1"/>
    </source>
</evidence>
<dbReference type="CDD" id="cd01389">
    <property type="entry name" value="HMG-box_ROX1-like"/>
    <property type="match status" value="1"/>
</dbReference>
<comment type="caution">
    <text evidence="5">The sequence shown here is derived from an EMBL/GenBank/DDBJ whole genome shotgun (WGS) entry which is preliminary data.</text>
</comment>
<dbReference type="GO" id="GO:0005634">
    <property type="term" value="C:nucleus"/>
    <property type="evidence" value="ECO:0007669"/>
    <property type="project" value="UniProtKB-UniRule"/>
</dbReference>
<dbReference type="InterPro" id="IPR036910">
    <property type="entry name" value="HMG_box_dom_sf"/>
</dbReference>
<dbReference type="SMART" id="SM00398">
    <property type="entry name" value="HMG"/>
    <property type="match status" value="1"/>
</dbReference>
<evidence type="ECO:0000256" key="1">
    <source>
        <dbReference type="ARBA" id="ARBA00023125"/>
    </source>
</evidence>
<keyword evidence="1 3" id="KW-0238">DNA-binding</keyword>
<feature type="domain" description="HMG box" evidence="4">
    <location>
        <begin position="62"/>
        <end position="132"/>
    </location>
</feature>
<dbReference type="Gene3D" id="1.10.30.10">
    <property type="entry name" value="High mobility group box domain"/>
    <property type="match status" value="1"/>
</dbReference>
<dbReference type="Proteomes" id="UP000789831">
    <property type="component" value="Unassembled WGS sequence"/>
</dbReference>
<dbReference type="GO" id="GO:0000981">
    <property type="term" value="F:DNA-binding transcription factor activity, RNA polymerase II-specific"/>
    <property type="evidence" value="ECO:0007669"/>
    <property type="project" value="TreeGrafter"/>
</dbReference>
<dbReference type="EMBL" id="CAJVPL010007426">
    <property type="protein sequence ID" value="CAG8669544.1"/>
    <property type="molecule type" value="Genomic_DNA"/>
</dbReference>
<sequence>MATTSIITTTSVQQTIIDHIVSTMSEYDKKMLRDPPYKLLLSMDKLLAPAKKTRKNKEDMNSPRQQNKFIIFRKDYEAKLRLLNPNTTYKFQDISKECGAEWRLQPSEVKKYFDLLQRIAFKKHKLMYPNYKYSPKKKESVSLTNPSSIDVSLSSSSNSATMDLAESSTIFDFSLPQSYQCTPIDTLFARQLDFHLNGLMPFITASSLTQGPITMPEDLSVNFDTSIASLSSNGLNSDHSNFVDALGSTCTTNNDLQDFALNFSDTFNEIISLDQLDVSQTNNPLNCAEIDEFVFADSKESFESNIKDNTINNLIPSPINPFTIITTTNNLTTNTNPSMFQISR</sequence>
<gene>
    <name evidence="5" type="ORF">AGERDE_LOCUS12192</name>
</gene>
<dbReference type="InterPro" id="IPR051356">
    <property type="entry name" value="SOX/SOX-like_TF"/>
</dbReference>
<reference evidence="5" key="1">
    <citation type="submission" date="2021-06" db="EMBL/GenBank/DDBJ databases">
        <authorList>
            <person name="Kallberg Y."/>
            <person name="Tangrot J."/>
            <person name="Rosling A."/>
        </authorList>
    </citation>
    <scope>NUCLEOTIDE SEQUENCE</scope>
    <source>
        <strain evidence="5">MT106</strain>
    </source>
</reference>
<dbReference type="OrthoDB" id="6247875at2759"/>
<dbReference type="AlphaFoldDB" id="A0A9N9HFB3"/>
<dbReference type="GO" id="GO:0000978">
    <property type="term" value="F:RNA polymerase II cis-regulatory region sequence-specific DNA binding"/>
    <property type="evidence" value="ECO:0007669"/>
    <property type="project" value="TreeGrafter"/>
</dbReference>
<evidence type="ECO:0000256" key="2">
    <source>
        <dbReference type="ARBA" id="ARBA00023242"/>
    </source>
</evidence>
<dbReference type="PANTHER" id="PTHR45789">
    <property type="entry name" value="FI18025P1"/>
    <property type="match status" value="1"/>
</dbReference>
<dbReference type="InterPro" id="IPR009071">
    <property type="entry name" value="HMG_box_dom"/>
</dbReference>
<dbReference type="SUPFAM" id="SSF47095">
    <property type="entry name" value="HMG-box"/>
    <property type="match status" value="1"/>
</dbReference>